<dbReference type="InterPro" id="IPR036894">
    <property type="entry name" value="YbaB-like_sf"/>
</dbReference>
<dbReference type="PANTHER" id="PTHR33449:SF1">
    <property type="entry name" value="NUCLEOID-ASSOCIATED PROTEIN YBAB"/>
    <property type="match status" value="1"/>
</dbReference>
<evidence type="ECO:0000313" key="3">
    <source>
        <dbReference type="Proteomes" id="UP000745577"/>
    </source>
</evidence>
<dbReference type="AlphaFoldDB" id="A0A955I7Y6"/>
<gene>
    <name evidence="2" type="ORF">KC675_03250</name>
</gene>
<evidence type="ECO:0000313" key="2">
    <source>
        <dbReference type="EMBL" id="MCA9380171.1"/>
    </source>
</evidence>
<dbReference type="EMBL" id="JAGQLL010000034">
    <property type="protein sequence ID" value="MCA9380171.1"/>
    <property type="molecule type" value="Genomic_DNA"/>
</dbReference>
<dbReference type="GO" id="GO:0003677">
    <property type="term" value="F:DNA binding"/>
    <property type="evidence" value="ECO:0007669"/>
    <property type="project" value="UniProtKB-KW"/>
</dbReference>
<dbReference type="PANTHER" id="PTHR33449">
    <property type="entry name" value="NUCLEOID-ASSOCIATED PROTEIN YBAB"/>
    <property type="match status" value="1"/>
</dbReference>
<dbReference type="Pfam" id="PF02575">
    <property type="entry name" value="YbaB_DNA_bd"/>
    <property type="match status" value="1"/>
</dbReference>
<sequence length="98" mass="11421">MFGKAKDLYAMQKEAREMQKQMKQLRVQGKSEDELVVISMNGVQEIENIEIHDELMDLSEKNQLVKSLKQAWKDAQKNLQKEMMKDFDMDKLKGMLGG</sequence>
<dbReference type="Proteomes" id="UP000745577">
    <property type="component" value="Unassembled WGS sequence"/>
</dbReference>
<reference evidence="2" key="1">
    <citation type="submission" date="2020-04" db="EMBL/GenBank/DDBJ databases">
        <authorList>
            <person name="Zhang T."/>
        </authorList>
    </citation>
    <scope>NUCLEOTIDE SEQUENCE</scope>
    <source>
        <strain evidence="2">HKST-UBA15</strain>
    </source>
</reference>
<protein>
    <submittedName>
        <fullName evidence="2">YbaB/EbfC family nucleoid-associated protein</fullName>
    </submittedName>
</protein>
<dbReference type="PIRSF" id="PIRSF004555">
    <property type="entry name" value="UCP004555"/>
    <property type="match status" value="1"/>
</dbReference>
<keyword evidence="1" id="KW-0238">DNA-binding</keyword>
<accession>A0A955I7Y6</accession>
<dbReference type="SUPFAM" id="SSF82607">
    <property type="entry name" value="YbaB-like"/>
    <property type="match status" value="1"/>
</dbReference>
<dbReference type="NCBIfam" id="TIGR00103">
    <property type="entry name" value="DNA_YbaB_EbfC"/>
    <property type="match status" value="1"/>
</dbReference>
<organism evidence="2 3">
    <name type="scientific">Candidatus Dojkabacteria bacterium</name>
    <dbReference type="NCBI Taxonomy" id="2099670"/>
    <lineage>
        <taxon>Bacteria</taxon>
        <taxon>Candidatus Dojkabacteria</taxon>
    </lineage>
</organism>
<comment type="caution">
    <text evidence="2">The sequence shown here is derived from an EMBL/GenBank/DDBJ whole genome shotgun (WGS) entry which is preliminary data.</text>
</comment>
<dbReference type="InterPro" id="IPR004401">
    <property type="entry name" value="YbaB/EbfC"/>
</dbReference>
<dbReference type="Gene3D" id="3.30.1310.10">
    <property type="entry name" value="Nucleoid-associated protein YbaB-like domain"/>
    <property type="match status" value="1"/>
</dbReference>
<name>A0A955I7Y6_9BACT</name>
<reference evidence="2" key="2">
    <citation type="journal article" date="2021" name="Microbiome">
        <title>Successional dynamics and alternative stable states in a saline activated sludge microbial community over 9 years.</title>
        <authorList>
            <person name="Wang Y."/>
            <person name="Ye J."/>
            <person name="Ju F."/>
            <person name="Liu L."/>
            <person name="Boyd J.A."/>
            <person name="Deng Y."/>
            <person name="Parks D.H."/>
            <person name="Jiang X."/>
            <person name="Yin X."/>
            <person name="Woodcroft B.J."/>
            <person name="Tyson G.W."/>
            <person name="Hugenholtz P."/>
            <person name="Polz M.F."/>
            <person name="Zhang T."/>
        </authorList>
    </citation>
    <scope>NUCLEOTIDE SEQUENCE</scope>
    <source>
        <strain evidence="2">HKST-UBA15</strain>
    </source>
</reference>
<proteinExistence type="predicted"/>
<evidence type="ECO:0000256" key="1">
    <source>
        <dbReference type="ARBA" id="ARBA00023125"/>
    </source>
</evidence>